<protein>
    <submittedName>
        <fullName evidence="2">Uncharacterized protein</fullName>
    </submittedName>
</protein>
<dbReference type="AlphaFoldDB" id="A0A1X7U2K6"/>
<evidence type="ECO:0000313" key="2">
    <source>
        <dbReference type="EnsemblMetazoa" id="Aqu2.1.21650_001"/>
    </source>
</evidence>
<name>A0A1X7U2K6_AMPQE</name>
<dbReference type="InParanoid" id="A0A1X7U2K6"/>
<dbReference type="EnsemblMetazoa" id="Aqu2.1.21650_001">
    <property type="protein sequence ID" value="Aqu2.1.21650_001"/>
    <property type="gene ID" value="Aqu2.1.21650"/>
</dbReference>
<reference evidence="2" key="1">
    <citation type="submission" date="2017-05" db="UniProtKB">
        <authorList>
            <consortium name="EnsemblMetazoa"/>
        </authorList>
    </citation>
    <scope>IDENTIFICATION</scope>
</reference>
<organism evidence="2">
    <name type="scientific">Amphimedon queenslandica</name>
    <name type="common">Sponge</name>
    <dbReference type="NCBI Taxonomy" id="400682"/>
    <lineage>
        <taxon>Eukaryota</taxon>
        <taxon>Metazoa</taxon>
        <taxon>Porifera</taxon>
        <taxon>Demospongiae</taxon>
        <taxon>Heteroscleromorpha</taxon>
        <taxon>Haplosclerida</taxon>
        <taxon>Niphatidae</taxon>
        <taxon>Amphimedon</taxon>
    </lineage>
</organism>
<feature type="region of interest" description="Disordered" evidence="1">
    <location>
        <begin position="26"/>
        <end position="83"/>
    </location>
</feature>
<proteinExistence type="predicted"/>
<sequence length="83" mass="9293">MEGMHQPNNRMTLMGGVHQLPQISQATKKIGDEGGRAPAPTENSGTDKHLKKRKADIAANEYMMRGARKAPKEIMTRKHDRQI</sequence>
<evidence type="ECO:0000256" key="1">
    <source>
        <dbReference type="SAM" id="MobiDB-lite"/>
    </source>
</evidence>
<feature type="compositionally biased region" description="Basic and acidic residues" evidence="1">
    <location>
        <begin position="70"/>
        <end position="83"/>
    </location>
</feature>
<accession>A0A1X7U2K6</accession>